<reference evidence="2 3" key="1">
    <citation type="journal article" date="2012" name="J. Bacteriol.">
        <title>Complete genome sequence of strain 1860, a crenarchaeon of the genus pyrobaculum able to grow with various electron acceptors.</title>
        <authorList>
            <person name="Mardanov A.V."/>
            <person name="Gumerov V.M."/>
            <person name="Slobodkina G.B."/>
            <person name="Beletsky A.V."/>
            <person name="Bonch-Osmolovskaya E.A."/>
            <person name="Ravin N.V."/>
            <person name="Skryabin K.G."/>
        </authorList>
    </citation>
    <scope>NUCLEOTIDE SEQUENCE [LARGE SCALE GENOMIC DNA]</scope>
    <source>
        <strain evidence="2 3">1860</strain>
    </source>
</reference>
<dbReference type="BioCyc" id="PSP1104324:GJSN-2678-MONOMER"/>
<proteinExistence type="predicted"/>
<feature type="transmembrane region" description="Helical" evidence="1">
    <location>
        <begin position="30"/>
        <end position="48"/>
    </location>
</feature>
<sequence length="98" mass="10761">MRWSLYAVLYLIGVLTLGLLLMGAEQMVAAALDIVFLVIAVVLFRLALKDVSAALDISTEDRERAELRMVQALLIVTFVISASVLGYSFLKAVFPFVP</sequence>
<organism evidence="2 3">
    <name type="scientific">Pyrobaculum ferrireducens</name>
    <dbReference type="NCBI Taxonomy" id="1104324"/>
    <lineage>
        <taxon>Archaea</taxon>
        <taxon>Thermoproteota</taxon>
        <taxon>Thermoprotei</taxon>
        <taxon>Thermoproteales</taxon>
        <taxon>Thermoproteaceae</taxon>
        <taxon>Pyrobaculum</taxon>
    </lineage>
</organism>
<dbReference type="AlphaFoldDB" id="G7VEE7"/>
<keyword evidence="1" id="KW-1133">Transmembrane helix</keyword>
<accession>G7VEE7</accession>
<keyword evidence="3" id="KW-1185">Reference proteome</keyword>
<dbReference type="eggNOG" id="arCOG05504">
    <property type="taxonomic scope" value="Archaea"/>
</dbReference>
<dbReference type="OrthoDB" id="28581at2157"/>
<gene>
    <name evidence="2" type="ORF">P186_2735</name>
</gene>
<dbReference type="EMBL" id="CP003098">
    <property type="protein sequence ID" value="AET34117.1"/>
    <property type="molecule type" value="Genomic_DNA"/>
</dbReference>
<feature type="transmembrane region" description="Helical" evidence="1">
    <location>
        <begin position="7"/>
        <end position="24"/>
    </location>
</feature>
<protein>
    <submittedName>
        <fullName evidence="2">Uncharacterized protein</fullName>
    </submittedName>
</protein>
<dbReference type="HOGENOM" id="CLU_2327360_0_0_2"/>
<dbReference type="KEGG" id="pyr:P186_2735"/>
<dbReference type="GeneID" id="11594337"/>
<dbReference type="RefSeq" id="WP_014289942.1">
    <property type="nucleotide sequence ID" value="NC_016645.1"/>
</dbReference>
<dbReference type="Proteomes" id="UP000005867">
    <property type="component" value="Chromosome"/>
</dbReference>
<feature type="transmembrane region" description="Helical" evidence="1">
    <location>
        <begin position="69"/>
        <end position="90"/>
    </location>
</feature>
<keyword evidence="1" id="KW-0812">Transmembrane</keyword>
<evidence type="ECO:0000313" key="2">
    <source>
        <dbReference type="EMBL" id="AET34117.1"/>
    </source>
</evidence>
<keyword evidence="1" id="KW-0472">Membrane</keyword>
<evidence type="ECO:0000313" key="3">
    <source>
        <dbReference type="Proteomes" id="UP000005867"/>
    </source>
</evidence>
<name>G7VEE7_9CREN</name>
<evidence type="ECO:0000256" key="1">
    <source>
        <dbReference type="SAM" id="Phobius"/>
    </source>
</evidence>